<sequence>MIKDKIKEWYDVDDYSYDTVIKSNNILSEKFKELENLEFVNQLKVLKAFQDNKLQATDFASTTGYGYGDVGRDKCEAIFRDIFKAEDCLVRPSIASGTHALSLLMKGVLLPGNKLLYITGLPYDTLQEVIGIEGNSPCNLKEYGIDFDYVDLVDNNIDLESVESKIDSSVKMIAIQRSTGYSLRNAINIEQIEKAAKFIKDKFPEIIIMVDNCYGEFTEYKEPIEVGCDVIAGSLIKNPGGGIALSGGYIAGKKSIIDRVANTLTAPGIGKEVGITFGTTRNTLQGLFMAPKITIEAMKSALLFSHVFKKLGFKTIPDVEDKRSDIICAIILKNEERVVEFCRSIQESSVVDSHVVPYPWDMPGYDDKVIMASGSFIDGSSIEISADGPLREPYVAYFQGSLSYNQALLACMKVVKNLKNKNLI</sequence>
<dbReference type="Proteomes" id="UP000215413">
    <property type="component" value="Unassembled WGS sequence"/>
</dbReference>
<name>A0A233V584_FINMA</name>
<evidence type="ECO:0000313" key="1">
    <source>
        <dbReference type="EMBL" id="OXZ27544.1"/>
    </source>
</evidence>
<dbReference type="SUPFAM" id="SSF53383">
    <property type="entry name" value="PLP-dependent transferases"/>
    <property type="match status" value="1"/>
</dbReference>
<proteinExistence type="predicted"/>
<organism evidence="1 2">
    <name type="scientific">Finegoldia magna</name>
    <name type="common">Peptostreptococcus magnus</name>
    <dbReference type="NCBI Taxonomy" id="1260"/>
    <lineage>
        <taxon>Bacteria</taxon>
        <taxon>Bacillati</taxon>
        <taxon>Bacillota</taxon>
        <taxon>Tissierellia</taxon>
        <taxon>Tissierellales</taxon>
        <taxon>Peptoniphilaceae</taxon>
        <taxon>Finegoldia</taxon>
    </lineage>
</organism>
<dbReference type="InterPro" id="IPR009651">
    <property type="entry name" value="Met_g_lyase_put"/>
</dbReference>
<dbReference type="RefSeq" id="WP_094205665.1">
    <property type="nucleotide sequence ID" value="NZ_JAWGQT010000037.1"/>
</dbReference>
<dbReference type="Gene3D" id="3.40.640.10">
    <property type="entry name" value="Type I PLP-dependent aspartate aminotransferase-like (Major domain)"/>
    <property type="match status" value="1"/>
</dbReference>
<evidence type="ECO:0008006" key="3">
    <source>
        <dbReference type="Google" id="ProtNLM"/>
    </source>
</evidence>
<gene>
    <name evidence="1" type="ORF">B9N49_04240</name>
</gene>
<dbReference type="Gene3D" id="3.90.1150.60">
    <property type="entry name" value="Methioning gamme-lyase, C-terminal domain"/>
    <property type="match status" value="1"/>
</dbReference>
<comment type="caution">
    <text evidence="1">The sequence shown here is derived from an EMBL/GenBank/DDBJ whole genome shotgun (WGS) entry which is preliminary data.</text>
</comment>
<dbReference type="PANTHER" id="PTHR46658:SF1">
    <property type="entry name" value="CYS OR MET METABOLISM PYRIDOXAL-PHOSPHATE-DEPENDENT ENZYME"/>
    <property type="match status" value="1"/>
</dbReference>
<dbReference type="AlphaFoldDB" id="A0A233V584"/>
<accession>A0A233V584</accession>
<dbReference type="InterPro" id="IPR015421">
    <property type="entry name" value="PyrdxlP-dep_Trfase_major"/>
</dbReference>
<dbReference type="PANTHER" id="PTHR46658">
    <property type="entry name" value="CYS OR MET METABOLISM PYRIDOXAL-PHOSPHATE-DEPENDENT ENZYME"/>
    <property type="match status" value="1"/>
</dbReference>
<evidence type="ECO:0000313" key="2">
    <source>
        <dbReference type="Proteomes" id="UP000215413"/>
    </source>
</evidence>
<protein>
    <recommendedName>
        <fullName evidence="3">Aluminum resistance protein</fullName>
    </recommendedName>
</protein>
<dbReference type="Pfam" id="PF06838">
    <property type="entry name" value="Met_gamma_lyase"/>
    <property type="match status" value="1"/>
</dbReference>
<reference evidence="2" key="1">
    <citation type="submission" date="2017-04" db="EMBL/GenBank/DDBJ databases">
        <title>Finegoldia magna isolated from orthopedic joint implant-associated infections.</title>
        <authorList>
            <person name="Bjorklund S."/>
            <person name="Bruggemann H."/>
            <person name="Jensen A."/>
            <person name="Hellmark B."/>
            <person name="Soderquist B."/>
        </authorList>
    </citation>
    <scope>NUCLEOTIDE SEQUENCE [LARGE SCALE GENOMIC DNA]</scope>
    <source>
        <strain evidence="2">CCUG 54800</strain>
    </source>
</reference>
<dbReference type="InterPro" id="IPR015424">
    <property type="entry name" value="PyrdxlP-dep_Trfase"/>
</dbReference>
<dbReference type="EMBL" id="NDYC01000019">
    <property type="protein sequence ID" value="OXZ27544.1"/>
    <property type="molecule type" value="Genomic_DNA"/>
</dbReference>